<protein>
    <submittedName>
        <fullName evidence="2">Uncharacterized protein</fullName>
    </submittedName>
</protein>
<name>A0A6J5N0Q3_9CAUD</name>
<gene>
    <name evidence="2" type="ORF">UFOVP606_23</name>
</gene>
<feature type="transmembrane region" description="Helical" evidence="1">
    <location>
        <begin position="6"/>
        <end position="24"/>
    </location>
</feature>
<evidence type="ECO:0000256" key="1">
    <source>
        <dbReference type="SAM" id="Phobius"/>
    </source>
</evidence>
<keyword evidence="1" id="KW-1133">Transmembrane helix</keyword>
<organism evidence="2">
    <name type="scientific">uncultured Caudovirales phage</name>
    <dbReference type="NCBI Taxonomy" id="2100421"/>
    <lineage>
        <taxon>Viruses</taxon>
        <taxon>Duplodnaviria</taxon>
        <taxon>Heunggongvirae</taxon>
        <taxon>Uroviricota</taxon>
        <taxon>Caudoviricetes</taxon>
        <taxon>Peduoviridae</taxon>
        <taxon>Maltschvirus</taxon>
        <taxon>Maltschvirus maltsch</taxon>
    </lineage>
</organism>
<dbReference type="EMBL" id="LR796585">
    <property type="protein sequence ID" value="CAB4152724.1"/>
    <property type="molecule type" value="Genomic_DNA"/>
</dbReference>
<proteinExistence type="predicted"/>
<keyword evidence="1" id="KW-0472">Membrane</keyword>
<dbReference type="PROSITE" id="PS51257">
    <property type="entry name" value="PROKAR_LIPOPROTEIN"/>
    <property type="match status" value="1"/>
</dbReference>
<accession>A0A6J5N0Q3</accession>
<evidence type="ECO:0000313" key="2">
    <source>
        <dbReference type="EMBL" id="CAB4152724.1"/>
    </source>
</evidence>
<sequence>MKINATYLIAMLVALLGCSLIYIFKNQSVPIENTIEYKRNDSIINSLIEQSKVSSANYIRLADSLSLSLKELEHKDSIEHSRYTHDKIKLTHLNPSQRDILRDSILRANKVCTR</sequence>
<keyword evidence="1" id="KW-0812">Transmembrane</keyword>
<reference evidence="2" key="1">
    <citation type="submission" date="2020-04" db="EMBL/GenBank/DDBJ databases">
        <authorList>
            <person name="Chiriac C."/>
            <person name="Salcher M."/>
            <person name="Ghai R."/>
            <person name="Kavagutti S V."/>
        </authorList>
    </citation>
    <scope>NUCLEOTIDE SEQUENCE</scope>
</reference>